<feature type="compositionally biased region" description="Basic and acidic residues" evidence="1">
    <location>
        <begin position="611"/>
        <end position="623"/>
    </location>
</feature>
<dbReference type="Proteomes" id="UP000265040">
    <property type="component" value="Chromosome 7"/>
</dbReference>
<dbReference type="InParanoid" id="A0A3Q1HIR8"/>
<dbReference type="SUPFAM" id="SSF56059">
    <property type="entry name" value="Glutathione synthetase ATP-binding domain-like"/>
    <property type="match status" value="1"/>
</dbReference>
<dbReference type="OrthoDB" id="202825at2759"/>
<evidence type="ECO:0000313" key="3">
    <source>
        <dbReference type="Proteomes" id="UP000265040"/>
    </source>
</evidence>
<dbReference type="GO" id="GO:0070737">
    <property type="term" value="F:protein-glycine ligase activity, elongating"/>
    <property type="evidence" value="ECO:0007669"/>
    <property type="project" value="TreeGrafter"/>
</dbReference>
<feature type="compositionally biased region" description="Low complexity" evidence="1">
    <location>
        <begin position="599"/>
        <end position="610"/>
    </location>
</feature>
<reference evidence="2" key="1">
    <citation type="submission" date="2021-04" db="EMBL/GenBank/DDBJ databases">
        <authorList>
            <consortium name="Wellcome Sanger Institute Data Sharing"/>
        </authorList>
    </citation>
    <scope>NUCLEOTIDE SEQUENCE [LARGE SCALE GENOMIC DNA]</scope>
</reference>
<feature type="region of interest" description="Disordered" evidence="1">
    <location>
        <begin position="51"/>
        <end position="167"/>
    </location>
</feature>
<dbReference type="GeneID" id="113167424"/>
<reference evidence="2" key="2">
    <citation type="submission" date="2025-08" db="UniProtKB">
        <authorList>
            <consortium name="Ensembl"/>
        </authorList>
    </citation>
    <scope>IDENTIFICATION</scope>
</reference>
<proteinExistence type="predicted"/>
<dbReference type="PANTHER" id="PTHR46810:SF1">
    <property type="entry name" value="INACTIVE POLYGLYCYLASE TTLL10"/>
    <property type="match status" value="1"/>
</dbReference>
<dbReference type="GeneTree" id="ENSGT00940000160919"/>
<dbReference type="STRING" id="64144.ENSATEP00000007304"/>
<name>A0A3Q1HIR8_ANATE</name>
<accession>A0A3Q1HIR8</accession>
<dbReference type="InterPro" id="IPR004344">
    <property type="entry name" value="TTL/TTLL_fam"/>
</dbReference>
<dbReference type="RefSeq" id="XP_026223812.1">
    <property type="nucleotide sequence ID" value="XM_026368027.1"/>
</dbReference>
<feature type="compositionally biased region" description="Acidic residues" evidence="1">
    <location>
        <begin position="60"/>
        <end position="70"/>
    </location>
</feature>
<evidence type="ECO:0000256" key="1">
    <source>
        <dbReference type="SAM" id="MobiDB-lite"/>
    </source>
</evidence>
<organism evidence="2 3">
    <name type="scientific">Anabas testudineus</name>
    <name type="common">Climbing perch</name>
    <name type="synonym">Anthias testudineus</name>
    <dbReference type="NCBI Taxonomy" id="64144"/>
    <lineage>
        <taxon>Eukaryota</taxon>
        <taxon>Metazoa</taxon>
        <taxon>Chordata</taxon>
        <taxon>Craniata</taxon>
        <taxon>Vertebrata</taxon>
        <taxon>Euteleostomi</taxon>
        <taxon>Actinopterygii</taxon>
        <taxon>Neopterygii</taxon>
        <taxon>Teleostei</taxon>
        <taxon>Neoteleostei</taxon>
        <taxon>Acanthomorphata</taxon>
        <taxon>Anabantaria</taxon>
        <taxon>Anabantiformes</taxon>
        <taxon>Anabantoidei</taxon>
        <taxon>Anabantidae</taxon>
        <taxon>Anabas</taxon>
    </lineage>
</organism>
<feature type="compositionally biased region" description="Polar residues" evidence="1">
    <location>
        <begin position="624"/>
        <end position="654"/>
    </location>
</feature>
<feature type="compositionally biased region" description="Polar residues" evidence="1">
    <location>
        <begin position="96"/>
        <end position="107"/>
    </location>
</feature>
<feature type="compositionally biased region" description="Polar residues" evidence="1">
    <location>
        <begin position="118"/>
        <end position="128"/>
    </location>
</feature>
<dbReference type="AlphaFoldDB" id="A0A3Q1HIR8"/>
<dbReference type="Ensembl" id="ENSATET00000007428.3">
    <property type="protein sequence ID" value="ENSATEP00000007304.2"/>
    <property type="gene ID" value="ENSATEG00000005159.3"/>
</dbReference>
<dbReference type="Pfam" id="PF03133">
    <property type="entry name" value="TTL"/>
    <property type="match status" value="1"/>
</dbReference>
<gene>
    <name evidence="2" type="primary">TTLL10</name>
</gene>
<protein>
    <recommendedName>
        <fullName evidence="4">Tubulin tyrosine ligase-like family, member 10</fullName>
    </recommendedName>
</protein>
<evidence type="ECO:0008006" key="4">
    <source>
        <dbReference type="Google" id="ProtNLM"/>
    </source>
</evidence>
<keyword evidence="3" id="KW-1185">Reference proteome</keyword>
<dbReference type="PANTHER" id="PTHR46810">
    <property type="entry name" value="INACTIVE POLYGLYCYLASE TTLL10"/>
    <property type="match status" value="1"/>
</dbReference>
<sequence length="757" mass="86570">MMPLVLGFWLGDHAWETQGLLQNKRGLTAHIGAFLSVMSFECWAESCSEGQAEQSREEEQQGEIAEEDVEVSCRDDEPAENGGGEWPSSPDHSGLENVTSEGVQEQVQKLEMQRFSHRTVNQKSQGSEVTGVCQVEREPPKSFSRSLQTRSYQDRERQDEEPRGPGPFYFVGGANGAKIVSSYCESKGWKRTYNRHREDFKLKWCETKSLLNYCNFREGEQLVYQIPNNKVLTTKIGLLSSLREYERVCSKVNHGQGLRRLKMEEFIPTTFRMDVREEREAFFAQQEGNESHMWICKPTGLNQGKGIFLLKNQEDIAAFRLKLQHMEDRRANRKMHHRQPQARIVQHYIQSPPLLNGKKFDVRSYLLIACTSPYMVFFRHGYVRLTCDSYDPSSNNLSAHLTNQYMQKKNPLYSQLKEDTVWSMESFNAYVNDRFRVAKGLPWDWVLGAFAKRMQQIMTQCFFAVKSKLHCRLGLFDLIGCDFMIDEDFKVWLLEMNCNPALHTNCEVLKEVIPSIVVETLDLTLEIFNKCRLRRKILPLVSQREFVLLYNGVFSPDSTVANRKSIADSEFHQKIMKKTQKSEPIQCKVQTKGKNVPFASSDNSANVSVSDEGRGHLKSDHHCSTSTVTSPLHESLSSVQGCSHLNSSNNGTQSVRRKNPRPRAELKLSKCILHHHVKAAHDLKHSKTQTQMRLIMSLSSSAVTDGTSAGDFPETTTLPTDARHPVCVDKHEKGQKASKEELRKDAKSLLCERKEEL</sequence>
<dbReference type="Gene3D" id="3.30.470.20">
    <property type="entry name" value="ATP-grasp fold, B domain"/>
    <property type="match status" value="1"/>
</dbReference>
<dbReference type="PROSITE" id="PS51221">
    <property type="entry name" value="TTL"/>
    <property type="match status" value="1"/>
</dbReference>
<feature type="region of interest" description="Disordered" evidence="1">
    <location>
        <begin position="598"/>
        <end position="662"/>
    </location>
</feature>
<feature type="compositionally biased region" description="Basic and acidic residues" evidence="1">
    <location>
        <begin position="152"/>
        <end position="163"/>
    </location>
</feature>
<dbReference type="InterPro" id="IPR027752">
    <property type="entry name" value="TTLL10"/>
</dbReference>
<evidence type="ECO:0000313" key="2">
    <source>
        <dbReference type="Ensembl" id="ENSATEP00000007304.2"/>
    </source>
</evidence>
<reference evidence="2" key="3">
    <citation type="submission" date="2025-09" db="UniProtKB">
        <authorList>
            <consortium name="Ensembl"/>
        </authorList>
    </citation>
    <scope>IDENTIFICATION</scope>
</reference>